<feature type="transmembrane region" description="Helical" evidence="7">
    <location>
        <begin position="222"/>
        <end position="241"/>
    </location>
</feature>
<proteinExistence type="predicted"/>
<keyword evidence="4 7" id="KW-1133">Transmembrane helix</keyword>
<accession>A0ABV6C3Z9</accession>
<feature type="transmembrane region" description="Helical" evidence="7">
    <location>
        <begin position="325"/>
        <end position="346"/>
    </location>
</feature>
<dbReference type="InterPro" id="IPR011701">
    <property type="entry name" value="MFS"/>
</dbReference>
<dbReference type="SUPFAM" id="SSF103473">
    <property type="entry name" value="MFS general substrate transporter"/>
    <property type="match status" value="1"/>
</dbReference>
<name>A0ABV6C3Z9_9ACTN</name>
<keyword evidence="2" id="KW-0813">Transport</keyword>
<feature type="domain" description="Major facilitator superfamily (MFS) profile" evidence="8">
    <location>
        <begin position="34"/>
        <end position="532"/>
    </location>
</feature>
<evidence type="ECO:0000256" key="6">
    <source>
        <dbReference type="SAM" id="MobiDB-lite"/>
    </source>
</evidence>
<keyword evidence="10" id="KW-1185">Reference proteome</keyword>
<dbReference type="CDD" id="cd17321">
    <property type="entry name" value="MFS_MMR_MDR_like"/>
    <property type="match status" value="1"/>
</dbReference>
<feature type="transmembrane region" description="Helical" evidence="7">
    <location>
        <begin position="353"/>
        <end position="373"/>
    </location>
</feature>
<dbReference type="EMBL" id="JBHLYQ010000096">
    <property type="protein sequence ID" value="MFC0082388.1"/>
    <property type="molecule type" value="Genomic_DNA"/>
</dbReference>
<dbReference type="InterPro" id="IPR020846">
    <property type="entry name" value="MFS_dom"/>
</dbReference>
<feature type="transmembrane region" description="Helical" evidence="7">
    <location>
        <begin position="104"/>
        <end position="125"/>
    </location>
</feature>
<feature type="transmembrane region" description="Helical" evidence="7">
    <location>
        <begin position="508"/>
        <end position="528"/>
    </location>
</feature>
<evidence type="ECO:0000256" key="7">
    <source>
        <dbReference type="SAM" id="Phobius"/>
    </source>
</evidence>
<dbReference type="Gene3D" id="1.20.1720.10">
    <property type="entry name" value="Multidrug resistance protein D"/>
    <property type="match status" value="1"/>
</dbReference>
<feature type="region of interest" description="Disordered" evidence="6">
    <location>
        <begin position="536"/>
        <end position="555"/>
    </location>
</feature>
<reference evidence="9 10" key="1">
    <citation type="submission" date="2024-09" db="EMBL/GenBank/DDBJ databases">
        <authorList>
            <person name="Sun Q."/>
            <person name="Mori K."/>
        </authorList>
    </citation>
    <scope>NUCLEOTIDE SEQUENCE [LARGE SCALE GENOMIC DNA]</scope>
    <source>
        <strain evidence="9 10">JCM 15389</strain>
    </source>
</reference>
<evidence type="ECO:0000256" key="1">
    <source>
        <dbReference type="ARBA" id="ARBA00004651"/>
    </source>
</evidence>
<evidence type="ECO:0000256" key="5">
    <source>
        <dbReference type="ARBA" id="ARBA00023136"/>
    </source>
</evidence>
<feature type="transmembrane region" description="Helical" evidence="7">
    <location>
        <begin position="33"/>
        <end position="57"/>
    </location>
</feature>
<evidence type="ECO:0000259" key="8">
    <source>
        <dbReference type="PROSITE" id="PS50850"/>
    </source>
</evidence>
<feature type="transmembrane region" description="Helical" evidence="7">
    <location>
        <begin position="72"/>
        <end position="92"/>
    </location>
</feature>
<comment type="caution">
    <text evidence="9">The sequence shown here is derived from an EMBL/GenBank/DDBJ whole genome shotgun (WGS) entry which is preliminary data.</text>
</comment>
<organism evidence="9 10">
    <name type="scientific">Aciditerrimonas ferrireducens</name>
    <dbReference type="NCBI Taxonomy" id="667306"/>
    <lineage>
        <taxon>Bacteria</taxon>
        <taxon>Bacillati</taxon>
        <taxon>Actinomycetota</taxon>
        <taxon>Acidimicrobiia</taxon>
        <taxon>Acidimicrobiales</taxon>
        <taxon>Acidimicrobiaceae</taxon>
        <taxon>Aciditerrimonas</taxon>
    </lineage>
</organism>
<dbReference type="Gene3D" id="1.20.1250.20">
    <property type="entry name" value="MFS general substrate transporter like domains"/>
    <property type="match status" value="1"/>
</dbReference>
<evidence type="ECO:0000256" key="4">
    <source>
        <dbReference type="ARBA" id="ARBA00022989"/>
    </source>
</evidence>
<evidence type="ECO:0000313" key="9">
    <source>
        <dbReference type="EMBL" id="MFC0082388.1"/>
    </source>
</evidence>
<evidence type="ECO:0000256" key="3">
    <source>
        <dbReference type="ARBA" id="ARBA00022692"/>
    </source>
</evidence>
<gene>
    <name evidence="9" type="ORF">ACFFRE_09565</name>
</gene>
<dbReference type="RefSeq" id="WP_248105928.1">
    <property type="nucleotide sequence ID" value="NZ_JAKHEX010000004.1"/>
</dbReference>
<dbReference type="PRINTS" id="PR01036">
    <property type="entry name" value="TCRTETB"/>
</dbReference>
<dbReference type="InterPro" id="IPR036259">
    <property type="entry name" value="MFS_trans_sf"/>
</dbReference>
<feature type="transmembrane region" description="Helical" evidence="7">
    <location>
        <begin position="290"/>
        <end position="313"/>
    </location>
</feature>
<dbReference type="PROSITE" id="PS50850">
    <property type="entry name" value="MFS"/>
    <property type="match status" value="1"/>
</dbReference>
<dbReference type="PANTHER" id="PTHR42718">
    <property type="entry name" value="MAJOR FACILITATOR SUPERFAMILY MULTIDRUG TRANSPORTER MFSC"/>
    <property type="match status" value="1"/>
</dbReference>
<protein>
    <submittedName>
        <fullName evidence="9">MFS transporter</fullName>
    </submittedName>
</protein>
<feature type="transmembrane region" description="Helical" evidence="7">
    <location>
        <begin position="191"/>
        <end position="210"/>
    </location>
</feature>
<evidence type="ECO:0000313" key="10">
    <source>
        <dbReference type="Proteomes" id="UP001589788"/>
    </source>
</evidence>
<dbReference type="Proteomes" id="UP001589788">
    <property type="component" value="Unassembled WGS sequence"/>
</dbReference>
<dbReference type="PANTHER" id="PTHR42718:SF9">
    <property type="entry name" value="MAJOR FACILITATOR SUPERFAMILY MULTIDRUG TRANSPORTER MFSC"/>
    <property type="match status" value="1"/>
</dbReference>
<evidence type="ECO:0000256" key="2">
    <source>
        <dbReference type="ARBA" id="ARBA00022448"/>
    </source>
</evidence>
<sequence>MEARGHPHLEHGHLGHLRDLETAVLARWHRPNYALAVVTLVLFLTFLDNTVVTVVLADVQSALHAGVSDLQWVVNGYALTFASLMLSFGALADRLGRKRVMLSGVAVFCAGSVICALAPSIQVLIAGRVVMGVGAAASEPGTLSMIRHLFDDRERRARALGAWAAVSGLALATGPVIGGVLAGAWSWRAIFWFNVAFGLLALVAGAALLPESADPDGRGLDVPGALLGAAALGCLSFGVILGETHGYRAAPILGLLSGSGALAVLFVLWERRSRHPVLDVRAFSRPAFSGATAVAFAVSFATFAVFFFVALYLQVVANRSPDGTALVFAPMAVAMIAGAGLAGPWVARSGARLPMVVGCLAGAAGVALTDAFISPTTGLATLGWTLAIAGFGLGVALVPVTAAALSSMPPERSSTAASTVNTSRELGAVVGVAALGSVVNGQLTVDLVHQLAAVGIPKQFQAEVITAVTTGSFNAQAAKAAHASRAIAHIVFEVEHAAYHAFGNGLHLSLGAAAGLLLVGTLISATAIRRRSARSFDITRTAEPDPHSTPAPGPS</sequence>
<feature type="transmembrane region" description="Helical" evidence="7">
    <location>
        <begin position="247"/>
        <end position="269"/>
    </location>
</feature>
<dbReference type="Pfam" id="PF07690">
    <property type="entry name" value="MFS_1"/>
    <property type="match status" value="1"/>
</dbReference>
<keyword evidence="5 7" id="KW-0472">Membrane</keyword>
<comment type="subcellular location">
    <subcellularLocation>
        <location evidence="1">Cell membrane</location>
        <topology evidence="1">Multi-pass membrane protein</topology>
    </subcellularLocation>
</comment>
<feature type="transmembrane region" description="Helical" evidence="7">
    <location>
        <begin position="379"/>
        <end position="405"/>
    </location>
</feature>
<feature type="transmembrane region" description="Helical" evidence="7">
    <location>
        <begin position="162"/>
        <end position="185"/>
    </location>
</feature>
<keyword evidence="3 7" id="KW-0812">Transmembrane</keyword>